<dbReference type="RefSeq" id="WP_069443608.1">
    <property type="nucleotide sequence ID" value="NZ_LPWE01000005.1"/>
</dbReference>
<name>A0A1E3VTJ5_9HYPH</name>
<protein>
    <recommendedName>
        <fullName evidence="4">Kazal-like domain-containing protein</fullName>
    </recommendedName>
</protein>
<reference evidence="2 3" key="1">
    <citation type="journal article" date="2016" name="Environ. Microbiol.">
        <title>New Methyloceanibacter diversity from North Sea sediments includes methanotroph containing solely the soluble methane monooxygenase.</title>
        <authorList>
            <person name="Vekeman B."/>
            <person name="Kerckhof F.M."/>
            <person name="Cremers G."/>
            <person name="de Vos P."/>
            <person name="Vandamme P."/>
            <person name="Boon N."/>
            <person name="Op den Camp H.J."/>
            <person name="Heylen K."/>
        </authorList>
    </citation>
    <scope>NUCLEOTIDE SEQUENCE [LARGE SCALE GENOMIC DNA]</scope>
    <source>
        <strain evidence="2 3">R-67176</strain>
    </source>
</reference>
<accession>A0A1E3VTJ5</accession>
<dbReference type="EMBL" id="LPWE01000005">
    <property type="protein sequence ID" value="ODR96276.1"/>
    <property type="molecule type" value="Genomic_DNA"/>
</dbReference>
<keyword evidence="3" id="KW-1185">Reference proteome</keyword>
<comment type="caution">
    <text evidence="2">The sequence shown here is derived from an EMBL/GenBank/DDBJ whole genome shotgun (WGS) entry which is preliminary data.</text>
</comment>
<gene>
    <name evidence="2" type="ORF">AUC70_15410</name>
</gene>
<evidence type="ECO:0008006" key="4">
    <source>
        <dbReference type="Google" id="ProtNLM"/>
    </source>
</evidence>
<evidence type="ECO:0000313" key="2">
    <source>
        <dbReference type="EMBL" id="ODR96276.1"/>
    </source>
</evidence>
<dbReference type="AlphaFoldDB" id="A0A1E3VTJ5"/>
<feature type="chain" id="PRO_5009138745" description="Kazal-like domain-containing protein" evidence="1">
    <location>
        <begin position="25"/>
        <end position="117"/>
    </location>
</feature>
<evidence type="ECO:0000256" key="1">
    <source>
        <dbReference type="SAM" id="SignalP"/>
    </source>
</evidence>
<feature type="signal peptide" evidence="1">
    <location>
        <begin position="1"/>
        <end position="24"/>
    </location>
</feature>
<evidence type="ECO:0000313" key="3">
    <source>
        <dbReference type="Proteomes" id="UP000094172"/>
    </source>
</evidence>
<proteinExistence type="predicted"/>
<organism evidence="2 3">
    <name type="scientific">Methyloceanibacter stevinii</name>
    <dbReference type="NCBI Taxonomy" id="1774970"/>
    <lineage>
        <taxon>Bacteria</taxon>
        <taxon>Pseudomonadati</taxon>
        <taxon>Pseudomonadota</taxon>
        <taxon>Alphaproteobacteria</taxon>
        <taxon>Hyphomicrobiales</taxon>
        <taxon>Hyphomicrobiaceae</taxon>
        <taxon>Methyloceanibacter</taxon>
    </lineage>
</organism>
<dbReference type="Proteomes" id="UP000094172">
    <property type="component" value="Unassembled WGS sequence"/>
</dbReference>
<keyword evidence="1" id="KW-0732">Signal</keyword>
<sequence length="117" mass="12208">MPMRALRLATMTLALLIAASAAQAFPAGDVGAGLPQSLEAMRSGPPLVLIKKRCGPRSILLEGRCIKKSEAAGFCGPGYRVQGDKCVQGAYQGSTKGSRGCPAGQVWNAQEGCHYDD</sequence>